<accession>A0A9D4SHQ3</accession>
<evidence type="ECO:0000256" key="15">
    <source>
        <dbReference type="SAM" id="SignalP"/>
    </source>
</evidence>
<evidence type="ECO:0000313" key="17">
    <source>
        <dbReference type="EMBL" id="KAH7641991.1"/>
    </source>
</evidence>
<dbReference type="Gene3D" id="3.30.70.340">
    <property type="entry name" value="Metallocarboxypeptidase-like"/>
    <property type="match status" value="1"/>
</dbReference>
<evidence type="ECO:0000256" key="5">
    <source>
        <dbReference type="ARBA" id="ARBA00022645"/>
    </source>
</evidence>
<dbReference type="SUPFAM" id="SSF53187">
    <property type="entry name" value="Zn-dependent exopeptidases"/>
    <property type="match status" value="1"/>
</dbReference>
<evidence type="ECO:0000256" key="7">
    <source>
        <dbReference type="ARBA" id="ARBA00022723"/>
    </source>
</evidence>
<gene>
    <name evidence="17" type="ORF">HUG17_5036</name>
</gene>
<keyword evidence="4" id="KW-0964">Secreted</keyword>
<dbReference type="GO" id="GO:0006508">
    <property type="term" value="P:proteolysis"/>
    <property type="evidence" value="ECO:0007669"/>
    <property type="project" value="UniProtKB-KW"/>
</dbReference>
<feature type="chain" id="PRO_5038680629" evidence="15">
    <location>
        <begin position="19"/>
        <end position="451"/>
    </location>
</feature>
<comment type="cofactor">
    <cofactor evidence="1">
        <name>Zn(2+)</name>
        <dbReference type="ChEBI" id="CHEBI:29105"/>
    </cofactor>
</comment>
<dbReference type="PROSITE" id="PS00133">
    <property type="entry name" value="CARBOXYPEPT_ZN_2"/>
    <property type="match status" value="1"/>
</dbReference>
<evidence type="ECO:0000259" key="16">
    <source>
        <dbReference type="PROSITE" id="PS52035"/>
    </source>
</evidence>
<dbReference type="OrthoDB" id="3626597at2759"/>
<dbReference type="GO" id="GO:0004181">
    <property type="term" value="F:metallocarboxypeptidase activity"/>
    <property type="evidence" value="ECO:0007669"/>
    <property type="project" value="InterPro"/>
</dbReference>
<evidence type="ECO:0000256" key="12">
    <source>
        <dbReference type="ARBA" id="ARBA00023157"/>
    </source>
</evidence>
<keyword evidence="9" id="KW-0378">Hydrolase</keyword>
<dbReference type="FunFam" id="3.40.630.10:FF:000040">
    <property type="entry name" value="zinc carboxypeptidase"/>
    <property type="match status" value="1"/>
</dbReference>
<evidence type="ECO:0000256" key="3">
    <source>
        <dbReference type="ARBA" id="ARBA00005988"/>
    </source>
</evidence>
<dbReference type="Pfam" id="PF00246">
    <property type="entry name" value="Peptidase_M14"/>
    <property type="match status" value="1"/>
</dbReference>
<evidence type="ECO:0000256" key="10">
    <source>
        <dbReference type="ARBA" id="ARBA00022833"/>
    </source>
</evidence>
<dbReference type="PANTHER" id="PTHR11705:SF91">
    <property type="entry name" value="FI01817P-RELATED"/>
    <property type="match status" value="1"/>
</dbReference>
<evidence type="ECO:0000256" key="4">
    <source>
        <dbReference type="ARBA" id="ARBA00022525"/>
    </source>
</evidence>
<dbReference type="GO" id="GO:0008270">
    <property type="term" value="F:zinc ion binding"/>
    <property type="evidence" value="ECO:0007669"/>
    <property type="project" value="InterPro"/>
</dbReference>
<comment type="function">
    <text evidence="13">Involved in the digestion of the blood meal.</text>
</comment>
<comment type="similarity">
    <text evidence="3 14">Belongs to the peptidase M14 family.</text>
</comment>
<evidence type="ECO:0000256" key="14">
    <source>
        <dbReference type="PROSITE-ProRule" id="PRU01379"/>
    </source>
</evidence>
<evidence type="ECO:0000256" key="1">
    <source>
        <dbReference type="ARBA" id="ARBA00001947"/>
    </source>
</evidence>
<sequence length="451" mass="52381">MKIIVVLWILVLVCNVQTEKNNHDNDPENFENNNYKSAAVIRVILNNGKQIDQLLPLKQHMNVDFWQEPAPINNFTAHIMITSQNRDKVNKYLQNRHIRSEILHSNVETLIENERKALIKADHLFQLINANNKVGNTSEAIAGFWTKYHRYEDINRFMDELSKKSNNLVEKFVLGESYEKRTIYYIRISDSKESEKPVIYIQGGIHAREWISTAVVTYFAQQLVNGVINSDLNTLQLIKKFDFYITPVLNVDGYEYSHIQRRLWRKTRSINGRSISDCRGVDPNRNYDFHWGKKGSSSYLCSETYSGKKAFSEPEIRAEADFIKKKLGKRVKVYIAVHSYNQLWLYPWGHEIKNSPHVEKLSEKAKIATEALYKRYKTRFQYGSSAQVLYVSSGESIDWAHGKASIPYAYQVELRDTGEYGFLLPPDQIRPSGEEITDAFKAMFLSISKEL</sequence>
<dbReference type="PANTHER" id="PTHR11705">
    <property type="entry name" value="PROTEASE FAMILY M14 CARBOXYPEPTIDASE A,B"/>
    <property type="match status" value="1"/>
</dbReference>
<name>A0A9D4SHQ3_DERFA</name>
<evidence type="ECO:0000256" key="13">
    <source>
        <dbReference type="ARBA" id="ARBA00057299"/>
    </source>
</evidence>
<dbReference type="PRINTS" id="PR00765">
    <property type="entry name" value="CRBOXYPTASEA"/>
</dbReference>
<dbReference type="GO" id="GO:0005615">
    <property type="term" value="C:extracellular space"/>
    <property type="evidence" value="ECO:0007669"/>
    <property type="project" value="TreeGrafter"/>
</dbReference>
<reference evidence="17" key="1">
    <citation type="submission" date="2020-06" db="EMBL/GenBank/DDBJ databases">
        <authorList>
            <person name="Ji K."/>
            <person name="Li J."/>
        </authorList>
    </citation>
    <scope>NUCLEOTIDE SEQUENCE</scope>
    <source>
        <strain evidence="17">JKM2019</strain>
        <tissue evidence="17">Whole body</tissue>
    </source>
</reference>
<keyword evidence="7" id="KW-0479">Metal-binding</keyword>
<dbReference type="InterPro" id="IPR000834">
    <property type="entry name" value="Peptidase_M14"/>
</dbReference>
<protein>
    <submittedName>
        <fullName evidence="17">Organic cation transporter protein-like protein</fullName>
    </submittedName>
</protein>
<proteinExistence type="inferred from homology"/>
<keyword evidence="12" id="KW-1015">Disulfide bond</keyword>
<dbReference type="SUPFAM" id="SSF54897">
    <property type="entry name" value="Protease propeptides/inhibitors"/>
    <property type="match status" value="1"/>
</dbReference>
<evidence type="ECO:0000256" key="6">
    <source>
        <dbReference type="ARBA" id="ARBA00022670"/>
    </source>
</evidence>
<evidence type="ECO:0000256" key="9">
    <source>
        <dbReference type="ARBA" id="ARBA00022801"/>
    </source>
</evidence>
<keyword evidence="6" id="KW-0645">Protease</keyword>
<dbReference type="InterPro" id="IPR057246">
    <property type="entry name" value="CARBOXYPEPT_ZN_1"/>
</dbReference>
<dbReference type="Gene3D" id="3.40.630.10">
    <property type="entry name" value="Zn peptidases"/>
    <property type="match status" value="1"/>
</dbReference>
<dbReference type="Pfam" id="PF02244">
    <property type="entry name" value="Propep_M14"/>
    <property type="match status" value="1"/>
</dbReference>
<dbReference type="InterPro" id="IPR036990">
    <property type="entry name" value="M14A-like_propep"/>
</dbReference>
<evidence type="ECO:0000256" key="11">
    <source>
        <dbReference type="ARBA" id="ARBA00023049"/>
    </source>
</evidence>
<dbReference type="PROSITE" id="PS00132">
    <property type="entry name" value="CARBOXYPEPT_ZN_1"/>
    <property type="match status" value="1"/>
</dbReference>
<dbReference type="PROSITE" id="PS52035">
    <property type="entry name" value="PEPTIDASE_M14"/>
    <property type="match status" value="1"/>
</dbReference>
<dbReference type="EMBL" id="SDOV01000004">
    <property type="protein sequence ID" value="KAH7641991.1"/>
    <property type="molecule type" value="Genomic_DNA"/>
</dbReference>
<evidence type="ECO:0000256" key="8">
    <source>
        <dbReference type="ARBA" id="ARBA00022729"/>
    </source>
</evidence>
<keyword evidence="5" id="KW-0121">Carboxypeptidase</keyword>
<keyword evidence="10" id="KW-0862">Zinc</keyword>
<feature type="signal peptide" evidence="15">
    <location>
        <begin position="1"/>
        <end position="18"/>
    </location>
</feature>
<dbReference type="CDD" id="cd03860">
    <property type="entry name" value="M14_CP_A-B_like"/>
    <property type="match status" value="1"/>
</dbReference>
<keyword evidence="11" id="KW-0482">Metalloprotease</keyword>
<reference evidence="17" key="2">
    <citation type="journal article" date="2021" name="World Allergy Organ. J.">
        <title>Chromosome-level assembly of Dermatophagoides farinae genome and transcriptome reveals two novel allergens Der f 37 and Der f 39.</title>
        <authorList>
            <person name="Chen J."/>
            <person name="Cai Z."/>
            <person name="Fan D."/>
            <person name="Hu J."/>
            <person name="Hou Y."/>
            <person name="He Y."/>
            <person name="Zhang Z."/>
            <person name="Zhao Z."/>
            <person name="Gao P."/>
            <person name="Hu W."/>
            <person name="Sun J."/>
            <person name="Li J."/>
            <person name="Ji K."/>
        </authorList>
    </citation>
    <scope>NUCLEOTIDE SEQUENCE</scope>
    <source>
        <strain evidence="17">JKM2019</strain>
    </source>
</reference>
<feature type="domain" description="Peptidase M14" evidence="16">
    <location>
        <begin position="147"/>
        <end position="447"/>
    </location>
</feature>
<dbReference type="Proteomes" id="UP000828236">
    <property type="component" value="Unassembled WGS sequence"/>
</dbReference>
<organism evidence="17">
    <name type="scientific">Dermatophagoides farinae</name>
    <name type="common">American house dust mite</name>
    <dbReference type="NCBI Taxonomy" id="6954"/>
    <lineage>
        <taxon>Eukaryota</taxon>
        <taxon>Metazoa</taxon>
        <taxon>Ecdysozoa</taxon>
        <taxon>Arthropoda</taxon>
        <taxon>Chelicerata</taxon>
        <taxon>Arachnida</taxon>
        <taxon>Acari</taxon>
        <taxon>Acariformes</taxon>
        <taxon>Sarcoptiformes</taxon>
        <taxon>Astigmata</taxon>
        <taxon>Psoroptidia</taxon>
        <taxon>Analgoidea</taxon>
        <taxon>Pyroglyphidae</taxon>
        <taxon>Dermatophagoidinae</taxon>
        <taxon>Dermatophagoides</taxon>
    </lineage>
</organism>
<dbReference type="AlphaFoldDB" id="A0A9D4SHQ3"/>
<comment type="caution">
    <text evidence="17">The sequence shown here is derived from an EMBL/GenBank/DDBJ whole genome shotgun (WGS) entry which is preliminary data.</text>
</comment>
<comment type="subcellular location">
    <subcellularLocation>
        <location evidence="2">Secreted</location>
    </subcellularLocation>
</comment>
<evidence type="ECO:0000256" key="2">
    <source>
        <dbReference type="ARBA" id="ARBA00004613"/>
    </source>
</evidence>
<feature type="active site" description="Proton donor/acceptor" evidence="14">
    <location>
        <position position="413"/>
    </location>
</feature>
<keyword evidence="8 15" id="KW-0732">Signal</keyword>
<dbReference type="SMART" id="SM00631">
    <property type="entry name" value="Zn_pept"/>
    <property type="match status" value="1"/>
</dbReference>
<dbReference type="InterPro" id="IPR003146">
    <property type="entry name" value="M14A_act_pep"/>
</dbReference>
<dbReference type="InterPro" id="IPR057247">
    <property type="entry name" value="CARBOXYPEPT_ZN_2"/>
</dbReference>